<dbReference type="Proteomes" id="UP000321085">
    <property type="component" value="Unassembled WGS sequence"/>
</dbReference>
<gene>
    <name evidence="1" type="ORF">MAE02_37500</name>
</gene>
<proteinExistence type="predicted"/>
<dbReference type="EMBL" id="BJYU01000054">
    <property type="protein sequence ID" value="GEO16054.1"/>
    <property type="molecule type" value="Genomic_DNA"/>
</dbReference>
<sequence length="112" mass="12284">MFGDIELSIVPNEDYETAIVRSATFKDPKKNFGALLGEITVDRGGFAVRDPNQVVVGTISPKLELEGWDDGCDKRQPVMIRRVQPSAYVIMNGSTPVGTIKGRFPRNGFGAR</sequence>
<dbReference type="AlphaFoldDB" id="A0A512BVR7"/>
<protein>
    <submittedName>
        <fullName evidence="1">Uncharacterized protein</fullName>
    </submittedName>
</protein>
<evidence type="ECO:0000313" key="1">
    <source>
        <dbReference type="EMBL" id="GEO16054.1"/>
    </source>
</evidence>
<accession>A0A512BVR7</accession>
<keyword evidence="2" id="KW-1185">Reference proteome</keyword>
<comment type="caution">
    <text evidence="1">The sequence shown here is derived from an EMBL/GenBank/DDBJ whole genome shotgun (WGS) entry which is preliminary data.</text>
</comment>
<reference evidence="1 2" key="1">
    <citation type="submission" date="2019-07" db="EMBL/GenBank/DDBJ databases">
        <title>Whole genome shotgun sequence of Microvirga aerophila NBRC 106136.</title>
        <authorList>
            <person name="Hosoyama A."/>
            <person name="Uohara A."/>
            <person name="Ohji S."/>
            <person name="Ichikawa N."/>
        </authorList>
    </citation>
    <scope>NUCLEOTIDE SEQUENCE [LARGE SCALE GENOMIC DNA]</scope>
    <source>
        <strain evidence="1 2">NBRC 106136</strain>
    </source>
</reference>
<name>A0A512BVR7_9HYPH</name>
<evidence type="ECO:0000313" key="2">
    <source>
        <dbReference type="Proteomes" id="UP000321085"/>
    </source>
</evidence>
<organism evidence="1 2">
    <name type="scientific">Microvirga aerophila</name>
    <dbReference type="NCBI Taxonomy" id="670291"/>
    <lineage>
        <taxon>Bacteria</taxon>
        <taxon>Pseudomonadati</taxon>
        <taxon>Pseudomonadota</taxon>
        <taxon>Alphaproteobacteria</taxon>
        <taxon>Hyphomicrobiales</taxon>
        <taxon>Methylobacteriaceae</taxon>
        <taxon>Microvirga</taxon>
    </lineage>
</organism>